<keyword evidence="12 18" id="KW-0472">Membrane</keyword>
<evidence type="ECO:0000256" key="2">
    <source>
        <dbReference type="ARBA" id="ARBA00004282"/>
    </source>
</evidence>
<evidence type="ECO:0000256" key="12">
    <source>
        <dbReference type="ARBA" id="ARBA00023136"/>
    </source>
</evidence>
<dbReference type="Gene3D" id="2.60.40.10">
    <property type="entry name" value="Immunoglobulins"/>
    <property type="match status" value="4"/>
</dbReference>
<dbReference type="GO" id="GO:0004888">
    <property type="term" value="F:transmembrane signaling receptor activity"/>
    <property type="evidence" value="ECO:0007669"/>
    <property type="project" value="TreeGrafter"/>
</dbReference>
<dbReference type="InterPro" id="IPR036179">
    <property type="entry name" value="Ig-like_dom_sf"/>
</dbReference>
<accession>A0A6P6KNM7</accession>
<organism evidence="20 21">
    <name type="scientific">Carassius auratus</name>
    <name type="common">Goldfish</name>
    <dbReference type="NCBI Taxonomy" id="7957"/>
    <lineage>
        <taxon>Eukaryota</taxon>
        <taxon>Metazoa</taxon>
        <taxon>Chordata</taxon>
        <taxon>Craniata</taxon>
        <taxon>Vertebrata</taxon>
        <taxon>Euteleostomi</taxon>
        <taxon>Actinopterygii</taxon>
        <taxon>Neopterygii</taxon>
        <taxon>Teleostei</taxon>
        <taxon>Ostariophysi</taxon>
        <taxon>Cypriniformes</taxon>
        <taxon>Cyprinidae</taxon>
        <taxon>Cyprininae</taxon>
        <taxon>Carassius</taxon>
    </lineage>
</organism>
<keyword evidence="13" id="KW-1015">Disulfide bond</keyword>
<reference evidence="21" key="1">
    <citation type="submission" date="2025-08" db="UniProtKB">
        <authorList>
            <consortium name="RefSeq"/>
        </authorList>
    </citation>
    <scope>IDENTIFICATION</scope>
    <source>
        <strain evidence="21">Wakin</strain>
        <tissue evidence="21">Muscle</tissue>
    </source>
</reference>
<comment type="subcellular location">
    <subcellularLocation>
        <location evidence="2">Cell junction</location>
    </subcellularLocation>
    <subcellularLocation>
        <location evidence="1">Cell membrane</location>
        <topology evidence="1">Single-pass type I membrane protein</topology>
    </subcellularLocation>
    <subcellularLocation>
        <location evidence="3">Membrane raft</location>
    </subcellularLocation>
</comment>
<evidence type="ECO:0000256" key="7">
    <source>
        <dbReference type="ARBA" id="ARBA00022729"/>
    </source>
</evidence>
<dbReference type="GO" id="GO:0009897">
    <property type="term" value="C:external side of plasma membrane"/>
    <property type="evidence" value="ECO:0007669"/>
    <property type="project" value="TreeGrafter"/>
</dbReference>
<dbReference type="Pfam" id="PF13895">
    <property type="entry name" value="Ig_2"/>
    <property type="match status" value="3"/>
</dbReference>
<evidence type="ECO:0000256" key="18">
    <source>
        <dbReference type="SAM" id="Phobius"/>
    </source>
</evidence>
<sequence length="805" mass="89309">MHVKQRKAVPSEMCHHSALLFILHPSPSCALHIHEHSPGKMSVCLLWIGLLHISLSALWQAANIQAAVTIDEVKLTVLPADNVKSGTKVTLRCEASVSQSHRQPLTHSFSLTQDDQVIYSKNTSDSWMERSFSNARVSNSGGYQCSVHINDKHKKSNTLPLNVTGLQIPMLKVKSDIVFEGGDVIATCSAPEEMGSLVFFFYENDREVRKASSTINSVTTTLTMQKLKDIYLHCDYMVLMQPTEGHSNKSNMVNVTVQDLDVITPQISISPNVNVVEGDRVQITCNVQLYSDLRLYLTRDKTILRVSHTNFTHSLVVRSEDSRDYVCKAEKGSVQKKTSYQLNVTELFSKPIMRMIPDQVFEGERFTLTCSSDVISPAKIRKADIKYVLLKDGQSIAEIATYDDTASLATNGNYCCMAMAKEVNKTSLPFILKAKVPVSVPVLRVVDKVIVGKPFRVSCEAENGTFPITYTLLKTSVPVDQKVVEAADRAIFNITSISFPKDIDNFRCQASNNVRLLRKTSKPLRATVIVPVSRPELKPEEVTVTEGTDLILICSVHQGSDPITFTWYYNTVKLPSSTQEVRSLEGRYVVKAIERGQRGDYYCEASNNANETKKSFPARIGVSLALWKKVLIGVFCILLLVASVIVLTVFSKKLSNPHKKEQATELSVKPPRPKSGDPMRISLTLDIEDNTALNGTPCVMGRNVWSENVSASDSEDHTDENSELLHPQEVDPSGDVPVKITTEPEYSVQDTDVQVSTPGVSEQAEGQVTLEYAQLNNSEQEPRKSFDTSHITYSASPPPEADFQS</sequence>
<evidence type="ECO:0000256" key="4">
    <source>
        <dbReference type="ARBA" id="ARBA00022475"/>
    </source>
</evidence>
<evidence type="ECO:0000256" key="1">
    <source>
        <dbReference type="ARBA" id="ARBA00004251"/>
    </source>
</evidence>
<dbReference type="InterPro" id="IPR003599">
    <property type="entry name" value="Ig_sub"/>
</dbReference>
<keyword evidence="15" id="KW-0393">Immunoglobulin domain</keyword>
<name>A0A6P6KNM7_CARAU</name>
<evidence type="ECO:0000256" key="13">
    <source>
        <dbReference type="ARBA" id="ARBA00023157"/>
    </source>
</evidence>
<gene>
    <name evidence="21" type="primary">LOC113052829</name>
</gene>
<dbReference type="PANTHER" id="PTHR11481">
    <property type="entry name" value="IMMUNOGLOBULIN FC RECEPTOR"/>
    <property type="match status" value="1"/>
</dbReference>
<feature type="transmembrane region" description="Helical" evidence="18">
    <location>
        <begin position="630"/>
        <end position="650"/>
    </location>
</feature>
<dbReference type="Pfam" id="PF17736">
    <property type="entry name" value="Ig_C17orf99"/>
    <property type="match status" value="1"/>
</dbReference>
<evidence type="ECO:0000256" key="17">
    <source>
        <dbReference type="SAM" id="MobiDB-lite"/>
    </source>
</evidence>
<dbReference type="KEGG" id="caua:113052829"/>
<dbReference type="OrthoDB" id="9950534at2759"/>
<keyword evidence="5" id="KW-0597">Phosphoprotein</keyword>
<keyword evidence="6 18" id="KW-0812">Transmembrane</keyword>
<keyword evidence="4" id="KW-1003">Cell membrane</keyword>
<dbReference type="GO" id="GO:0006955">
    <property type="term" value="P:immune response"/>
    <property type="evidence" value="ECO:0007669"/>
    <property type="project" value="TreeGrafter"/>
</dbReference>
<dbReference type="Proteomes" id="UP000515129">
    <property type="component" value="Chromosome 3"/>
</dbReference>
<feature type="domain" description="Ig-like" evidence="19">
    <location>
        <begin position="535"/>
        <end position="617"/>
    </location>
</feature>
<evidence type="ECO:0000259" key="19">
    <source>
        <dbReference type="PROSITE" id="PS50835"/>
    </source>
</evidence>
<feature type="domain" description="Ig-like" evidence="19">
    <location>
        <begin position="351"/>
        <end position="426"/>
    </location>
</feature>
<protein>
    <recommendedName>
        <fullName evidence="16">Platelet endothelial cell adhesion molecule</fullName>
    </recommendedName>
</protein>
<dbReference type="InterPro" id="IPR050488">
    <property type="entry name" value="Ig_Fc_receptor"/>
</dbReference>
<dbReference type="AlphaFoldDB" id="A0A6P6KNM7"/>
<dbReference type="PANTHER" id="PTHR11481:SF5">
    <property type="entry name" value="PLATELET ENDOTHELIAL CELL ADHESION MOLECULE"/>
    <property type="match status" value="1"/>
</dbReference>
<evidence type="ECO:0000256" key="6">
    <source>
        <dbReference type="ARBA" id="ARBA00022692"/>
    </source>
</evidence>
<keyword evidence="8" id="KW-0677">Repeat</keyword>
<evidence type="ECO:0000256" key="8">
    <source>
        <dbReference type="ARBA" id="ARBA00022737"/>
    </source>
</evidence>
<feature type="compositionally biased region" description="Pro residues" evidence="17">
    <location>
        <begin position="796"/>
        <end position="805"/>
    </location>
</feature>
<evidence type="ECO:0000256" key="15">
    <source>
        <dbReference type="ARBA" id="ARBA00023319"/>
    </source>
</evidence>
<keyword evidence="7" id="KW-0732">Signal</keyword>
<dbReference type="InterPro" id="IPR003598">
    <property type="entry name" value="Ig_sub2"/>
</dbReference>
<evidence type="ECO:0000256" key="9">
    <source>
        <dbReference type="ARBA" id="ARBA00022889"/>
    </source>
</evidence>
<dbReference type="InterPro" id="IPR007110">
    <property type="entry name" value="Ig-like_dom"/>
</dbReference>
<evidence type="ECO:0000313" key="21">
    <source>
        <dbReference type="RefSeq" id="XP_026073066.1"/>
    </source>
</evidence>
<dbReference type="SMART" id="SM00408">
    <property type="entry name" value="IGc2"/>
    <property type="match status" value="2"/>
</dbReference>
<dbReference type="SUPFAM" id="SSF48726">
    <property type="entry name" value="Immunoglobulin"/>
    <property type="match status" value="4"/>
</dbReference>
<dbReference type="RefSeq" id="XP_026073066.1">
    <property type="nucleotide sequence ID" value="XM_026217281.1"/>
</dbReference>
<keyword evidence="10" id="KW-0965">Cell junction</keyword>
<dbReference type="GO" id="GO:0007166">
    <property type="term" value="P:cell surface receptor signaling pathway"/>
    <property type="evidence" value="ECO:0007669"/>
    <property type="project" value="TreeGrafter"/>
</dbReference>
<evidence type="ECO:0000313" key="20">
    <source>
        <dbReference type="Proteomes" id="UP000515129"/>
    </source>
</evidence>
<evidence type="ECO:0000256" key="11">
    <source>
        <dbReference type="ARBA" id="ARBA00022989"/>
    </source>
</evidence>
<keyword evidence="9" id="KW-0130">Cell adhesion</keyword>
<dbReference type="GeneID" id="113052829"/>
<dbReference type="Pfam" id="PF13927">
    <property type="entry name" value="Ig_3"/>
    <property type="match status" value="1"/>
</dbReference>
<proteinExistence type="predicted"/>
<dbReference type="InterPro" id="IPR040878">
    <property type="entry name" value="IL-40-like_Ig"/>
</dbReference>
<feature type="region of interest" description="Disordered" evidence="17">
    <location>
        <begin position="660"/>
        <end position="679"/>
    </location>
</feature>
<keyword evidence="20" id="KW-1185">Reference proteome</keyword>
<feature type="region of interest" description="Disordered" evidence="17">
    <location>
        <begin position="708"/>
        <end position="739"/>
    </location>
</feature>
<dbReference type="InterPro" id="IPR013783">
    <property type="entry name" value="Ig-like_fold"/>
</dbReference>
<evidence type="ECO:0000256" key="16">
    <source>
        <dbReference type="ARBA" id="ARBA00049765"/>
    </source>
</evidence>
<dbReference type="SMART" id="SM00409">
    <property type="entry name" value="IG"/>
    <property type="match status" value="3"/>
</dbReference>
<dbReference type="PROSITE" id="PS50835">
    <property type="entry name" value="IG_LIKE"/>
    <property type="match status" value="3"/>
</dbReference>
<evidence type="ECO:0000256" key="3">
    <source>
        <dbReference type="ARBA" id="ARBA00004285"/>
    </source>
</evidence>
<evidence type="ECO:0000256" key="10">
    <source>
        <dbReference type="ARBA" id="ARBA00022949"/>
    </source>
</evidence>
<feature type="domain" description="Ig-like" evidence="19">
    <location>
        <begin position="265"/>
        <end position="343"/>
    </location>
</feature>
<keyword evidence="11 18" id="KW-1133">Transmembrane helix</keyword>
<keyword evidence="14" id="KW-0325">Glycoprotein</keyword>
<feature type="region of interest" description="Disordered" evidence="17">
    <location>
        <begin position="776"/>
        <end position="805"/>
    </location>
</feature>
<evidence type="ECO:0000256" key="5">
    <source>
        <dbReference type="ARBA" id="ARBA00022553"/>
    </source>
</evidence>
<evidence type="ECO:0000256" key="14">
    <source>
        <dbReference type="ARBA" id="ARBA00023180"/>
    </source>
</evidence>